<dbReference type="Proteomes" id="UP000585474">
    <property type="component" value="Unassembled WGS sequence"/>
</dbReference>
<proteinExistence type="predicted"/>
<feature type="compositionally biased region" description="Gly residues" evidence="1">
    <location>
        <begin position="33"/>
        <end position="43"/>
    </location>
</feature>
<dbReference type="EMBL" id="BJWL01000458">
    <property type="protein sequence ID" value="GFS46016.1"/>
    <property type="molecule type" value="Genomic_DNA"/>
</dbReference>
<protein>
    <submittedName>
        <fullName evidence="2">Uncharacterized protein</fullName>
    </submittedName>
</protein>
<name>A0A7J0E0P2_9ERIC</name>
<evidence type="ECO:0000313" key="2">
    <source>
        <dbReference type="EMBL" id="GFS46016.1"/>
    </source>
</evidence>
<evidence type="ECO:0000256" key="1">
    <source>
        <dbReference type="SAM" id="MobiDB-lite"/>
    </source>
</evidence>
<sequence>MTDLEAPASSLTGAGKPGNWRPWSATGSHSRRGTGGGTWGGSGTTDHRGKPPDTPRSLLSRRRPIQRRIFCRGRFTGEEAEERWWRRKNWRKADAKEEEEEGGDEGHDGDLEEEREEFGAGFLWF</sequence>
<comment type="caution">
    <text evidence="2">The sequence shown here is derived from an EMBL/GenBank/DDBJ whole genome shotgun (WGS) entry which is preliminary data.</text>
</comment>
<dbReference type="AlphaFoldDB" id="A0A7J0E0P2"/>
<accession>A0A7J0E0P2</accession>
<gene>
    <name evidence="2" type="ORF">Acr_00g0099610</name>
</gene>
<feature type="region of interest" description="Disordered" evidence="1">
    <location>
        <begin position="90"/>
        <end position="114"/>
    </location>
</feature>
<organism evidence="2 3">
    <name type="scientific">Actinidia rufa</name>
    <dbReference type="NCBI Taxonomy" id="165716"/>
    <lineage>
        <taxon>Eukaryota</taxon>
        <taxon>Viridiplantae</taxon>
        <taxon>Streptophyta</taxon>
        <taxon>Embryophyta</taxon>
        <taxon>Tracheophyta</taxon>
        <taxon>Spermatophyta</taxon>
        <taxon>Magnoliopsida</taxon>
        <taxon>eudicotyledons</taxon>
        <taxon>Gunneridae</taxon>
        <taxon>Pentapetalae</taxon>
        <taxon>asterids</taxon>
        <taxon>Ericales</taxon>
        <taxon>Actinidiaceae</taxon>
        <taxon>Actinidia</taxon>
    </lineage>
</organism>
<evidence type="ECO:0000313" key="3">
    <source>
        <dbReference type="Proteomes" id="UP000585474"/>
    </source>
</evidence>
<reference evidence="3" key="1">
    <citation type="submission" date="2019-07" db="EMBL/GenBank/DDBJ databases">
        <title>De Novo Assembly of kiwifruit Actinidia rufa.</title>
        <authorList>
            <person name="Sugita-Konishi S."/>
            <person name="Sato K."/>
            <person name="Mori E."/>
            <person name="Abe Y."/>
            <person name="Kisaki G."/>
            <person name="Hamano K."/>
            <person name="Suezawa K."/>
            <person name="Otani M."/>
            <person name="Fukuda T."/>
            <person name="Manabe T."/>
            <person name="Gomi K."/>
            <person name="Tabuchi M."/>
            <person name="Akimitsu K."/>
            <person name="Kataoka I."/>
        </authorList>
    </citation>
    <scope>NUCLEOTIDE SEQUENCE [LARGE SCALE GENOMIC DNA]</scope>
    <source>
        <strain evidence="3">cv. Fuchu</strain>
    </source>
</reference>
<keyword evidence="3" id="KW-1185">Reference proteome</keyword>
<feature type="region of interest" description="Disordered" evidence="1">
    <location>
        <begin position="1"/>
        <end position="64"/>
    </location>
</feature>